<comment type="subcellular location">
    <subcellularLocation>
        <location evidence="1">Peroxisome</location>
    </subcellularLocation>
</comment>
<name>A0AAW2IES1_9NEOP</name>
<keyword evidence="3" id="KW-0436">Ligase</keyword>
<dbReference type="GO" id="GO:0016405">
    <property type="term" value="F:CoA-ligase activity"/>
    <property type="evidence" value="ECO:0007669"/>
    <property type="project" value="TreeGrafter"/>
</dbReference>
<feature type="domain" description="AMP-binding enzyme C-terminal" evidence="6">
    <location>
        <begin position="446"/>
        <end position="521"/>
    </location>
</feature>
<dbReference type="PANTHER" id="PTHR24096:SF149">
    <property type="entry name" value="AMP-BINDING DOMAIN-CONTAINING PROTEIN-RELATED"/>
    <property type="match status" value="1"/>
</dbReference>
<dbReference type="EMBL" id="JARGDH010000001">
    <property type="protein sequence ID" value="KAL0280203.1"/>
    <property type="molecule type" value="Genomic_DNA"/>
</dbReference>
<dbReference type="AlphaFoldDB" id="A0AAW2IES1"/>
<accession>A0AAW2IES1</accession>
<evidence type="ECO:0000259" key="5">
    <source>
        <dbReference type="Pfam" id="PF00501"/>
    </source>
</evidence>
<proteinExistence type="inferred from homology"/>
<evidence type="ECO:0000256" key="3">
    <source>
        <dbReference type="ARBA" id="ARBA00022598"/>
    </source>
</evidence>
<dbReference type="GO" id="GO:0005777">
    <property type="term" value="C:peroxisome"/>
    <property type="evidence" value="ECO:0007669"/>
    <property type="project" value="UniProtKB-SubCell"/>
</dbReference>
<evidence type="ECO:0000256" key="4">
    <source>
        <dbReference type="ARBA" id="ARBA00023140"/>
    </source>
</evidence>
<dbReference type="InterPro" id="IPR042099">
    <property type="entry name" value="ANL_N_sf"/>
</dbReference>
<dbReference type="PROSITE" id="PS00455">
    <property type="entry name" value="AMP_BINDING"/>
    <property type="match status" value="1"/>
</dbReference>
<comment type="similarity">
    <text evidence="2">Belongs to the ATP-dependent AMP-binding enzyme family.</text>
</comment>
<dbReference type="EMBL" id="JARGDH010000001">
    <property type="protein sequence ID" value="KAL0280204.1"/>
    <property type="molecule type" value="Genomic_DNA"/>
</dbReference>
<reference evidence="7" key="1">
    <citation type="journal article" date="2024" name="Gigascience">
        <title>Chromosome-level genome of the poultry shaft louse Menopon gallinae provides insight into the host-switching and adaptive evolution of parasitic lice.</title>
        <authorList>
            <person name="Xu Y."/>
            <person name="Ma L."/>
            <person name="Liu S."/>
            <person name="Liang Y."/>
            <person name="Liu Q."/>
            <person name="He Z."/>
            <person name="Tian L."/>
            <person name="Duan Y."/>
            <person name="Cai W."/>
            <person name="Li H."/>
            <person name="Song F."/>
        </authorList>
    </citation>
    <scope>NUCLEOTIDE SEQUENCE</scope>
    <source>
        <strain evidence="7">Cailab_2023a</strain>
    </source>
</reference>
<evidence type="ECO:0000256" key="1">
    <source>
        <dbReference type="ARBA" id="ARBA00004275"/>
    </source>
</evidence>
<dbReference type="InterPro" id="IPR025110">
    <property type="entry name" value="AMP-bd_C"/>
</dbReference>
<evidence type="ECO:0000313" key="7">
    <source>
        <dbReference type="EMBL" id="KAL0280203.1"/>
    </source>
</evidence>
<keyword evidence="4" id="KW-0576">Peroxisome</keyword>
<dbReference type="Pfam" id="PF13193">
    <property type="entry name" value="AMP-binding_C"/>
    <property type="match status" value="1"/>
</dbReference>
<gene>
    <name evidence="7" type="ORF">PYX00_001572</name>
</gene>
<dbReference type="Pfam" id="PF00501">
    <property type="entry name" value="AMP-binding"/>
    <property type="match status" value="1"/>
</dbReference>
<feature type="domain" description="AMP-dependent synthetase/ligase" evidence="5">
    <location>
        <begin position="37"/>
        <end position="394"/>
    </location>
</feature>
<dbReference type="Gene3D" id="3.40.50.12780">
    <property type="entry name" value="N-terminal domain of ligase-like"/>
    <property type="match status" value="1"/>
</dbReference>
<dbReference type="PANTHER" id="PTHR24096">
    <property type="entry name" value="LONG-CHAIN-FATTY-ACID--COA LIGASE"/>
    <property type="match status" value="1"/>
</dbReference>
<comment type="caution">
    <text evidence="7">The sequence shown here is derived from an EMBL/GenBank/DDBJ whole genome shotgun (WGS) entry which is preliminary data.</text>
</comment>
<protein>
    <submittedName>
        <fullName evidence="7">Uncharacterized protein</fullName>
    </submittedName>
</protein>
<dbReference type="InterPro" id="IPR000873">
    <property type="entry name" value="AMP-dep_synth/lig_dom"/>
</dbReference>
<dbReference type="SUPFAM" id="SSF56801">
    <property type="entry name" value="Acetyl-CoA synthetase-like"/>
    <property type="match status" value="1"/>
</dbReference>
<dbReference type="InterPro" id="IPR045851">
    <property type="entry name" value="AMP-bd_C_sf"/>
</dbReference>
<sequence length="532" mass="58985">MSSRKGNCLCGPSLGETIPNCSFAEFAIPLMRSHPKDNIIQVDALTGYSETSRQFLEKSLKVCEGLRKLDFGQNDIILLVARNSSDVYSAVLGVLWLGGTVMPVDFSWKSLEMQGIFKKVKPTGVICEEQYLGNITPALNNLGINAKVILLAAKDKVKKPHISFDELLDVAVDVDNYKPEPVESPSTKPAILILTSGTTGTSKAVEFTHRHLIFQLKHMNRIGRDEGFDNCLVTSHFYWITCTMSLIISLGSGHKRIYMSDVNYTNILNAIEKYKPQSMIISPASLSLIGKINGIEKYDFSCFKVIFLGGSQLTRTLLENIQSVWKTLPLVNLYGCSEVTGPASRTEINTKLLSIGKPLYDYKIKIIDTVTGEDLGPHETGEICISSPGVMLRYANDEEITKAVIDGEWYHTGDLGYYDETGYVYFVGRIKEMIKNPGNFQITPTEIEGVIEKIPGVSEAGVVGVFPEADKFELIAVVVKHKGSNITEDEIKKVVKESLADYKQLSRVKFVSTLPRSNVGKMLRRDLLEMVG</sequence>
<organism evidence="7">
    <name type="scientific">Menopon gallinae</name>
    <name type="common">poultry shaft louse</name>
    <dbReference type="NCBI Taxonomy" id="328185"/>
    <lineage>
        <taxon>Eukaryota</taxon>
        <taxon>Metazoa</taxon>
        <taxon>Ecdysozoa</taxon>
        <taxon>Arthropoda</taxon>
        <taxon>Hexapoda</taxon>
        <taxon>Insecta</taxon>
        <taxon>Pterygota</taxon>
        <taxon>Neoptera</taxon>
        <taxon>Paraneoptera</taxon>
        <taxon>Psocodea</taxon>
        <taxon>Troctomorpha</taxon>
        <taxon>Phthiraptera</taxon>
        <taxon>Amblycera</taxon>
        <taxon>Menoponidae</taxon>
        <taxon>Menopon</taxon>
    </lineage>
</organism>
<dbReference type="Gene3D" id="3.30.300.30">
    <property type="match status" value="1"/>
</dbReference>
<dbReference type="InterPro" id="IPR020845">
    <property type="entry name" value="AMP-binding_CS"/>
</dbReference>
<evidence type="ECO:0000256" key="2">
    <source>
        <dbReference type="ARBA" id="ARBA00006432"/>
    </source>
</evidence>
<evidence type="ECO:0000259" key="6">
    <source>
        <dbReference type="Pfam" id="PF13193"/>
    </source>
</evidence>